<dbReference type="InterPro" id="IPR023346">
    <property type="entry name" value="Lysozyme-like_dom_sf"/>
</dbReference>
<reference evidence="2" key="1">
    <citation type="submission" date="2013-08" db="EMBL/GenBank/DDBJ databases">
        <authorList>
            <person name="Mendez C."/>
            <person name="Richter M."/>
            <person name="Ferrer M."/>
            <person name="Sanchez J."/>
        </authorList>
    </citation>
    <scope>NUCLEOTIDE SEQUENCE</scope>
</reference>
<sequence length="154" mass="17501">GLDWRLLAALSFQESRWNNQAVSPTGVRGLMMLTADTADHLGVTDRLDPNQAVPAAARYLAQIRNELPLSIEEPDRTWIALATYNVGQAHVEDARRLARQKGLDDRTWNALRQTLPLLAEPRYYEKVRYGFARGGEPVRLVENVRSYYDVLVHT</sequence>
<dbReference type="Pfam" id="PF01464">
    <property type="entry name" value="SLT"/>
    <property type="match status" value="1"/>
</dbReference>
<dbReference type="InterPro" id="IPR008258">
    <property type="entry name" value="Transglycosylase_SLT_dom_1"/>
</dbReference>
<dbReference type="CDD" id="cd13403">
    <property type="entry name" value="MLTF-like"/>
    <property type="match status" value="1"/>
</dbReference>
<dbReference type="PANTHER" id="PTHR37423:SF2">
    <property type="entry name" value="MEMBRANE-BOUND LYTIC MUREIN TRANSGLYCOSYLASE C"/>
    <property type="match status" value="1"/>
</dbReference>
<feature type="domain" description="Transglycosylase SLT" evidence="1">
    <location>
        <begin position="2"/>
        <end position="101"/>
    </location>
</feature>
<evidence type="ECO:0000313" key="2">
    <source>
        <dbReference type="EMBL" id="EQD56688.1"/>
    </source>
</evidence>
<feature type="non-terminal residue" evidence="2">
    <location>
        <position position="1"/>
    </location>
</feature>
<dbReference type="Gene3D" id="1.10.530.10">
    <property type="match status" value="1"/>
</dbReference>
<dbReference type="AlphaFoldDB" id="T1AJI8"/>
<feature type="non-terminal residue" evidence="2">
    <location>
        <position position="154"/>
    </location>
</feature>
<dbReference type="EMBL" id="AUZX01008169">
    <property type="protein sequence ID" value="EQD56688.1"/>
    <property type="molecule type" value="Genomic_DNA"/>
</dbReference>
<organism evidence="2">
    <name type="scientific">mine drainage metagenome</name>
    <dbReference type="NCBI Taxonomy" id="410659"/>
    <lineage>
        <taxon>unclassified sequences</taxon>
        <taxon>metagenomes</taxon>
        <taxon>ecological metagenomes</taxon>
    </lineage>
</organism>
<proteinExistence type="predicted"/>
<gene>
    <name evidence="2" type="ORF">B1A_11422</name>
</gene>
<name>T1AJI8_9ZZZZ</name>
<accession>T1AJI8</accession>
<protein>
    <submittedName>
        <fullName evidence="2">Lytic transglycosylase, catalytic</fullName>
    </submittedName>
</protein>
<comment type="caution">
    <text evidence="2">The sequence shown here is derived from an EMBL/GenBank/DDBJ whole genome shotgun (WGS) entry which is preliminary data.</text>
</comment>
<evidence type="ECO:0000259" key="1">
    <source>
        <dbReference type="Pfam" id="PF01464"/>
    </source>
</evidence>
<dbReference type="SUPFAM" id="SSF53955">
    <property type="entry name" value="Lysozyme-like"/>
    <property type="match status" value="1"/>
</dbReference>
<dbReference type="PANTHER" id="PTHR37423">
    <property type="entry name" value="SOLUBLE LYTIC MUREIN TRANSGLYCOSYLASE-RELATED"/>
    <property type="match status" value="1"/>
</dbReference>
<reference evidence="2" key="2">
    <citation type="journal article" date="2014" name="ISME J.">
        <title>Microbial stratification in low pH oxic and suboxic macroscopic growths along an acid mine drainage.</title>
        <authorList>
            <person name="Mendez-Garcia C."/>
            <person name="Mesa V."/>
            <person name="Sprenger R.R."/>
            <person name="Richter M."/>
            <person name="Diez M.S."/>
            <person name="Solano J."/>
            <person name="Bargiela R."/>
            <person name="Golyshina O.V."/>
            <person name="Manteca A."/>
            <person name="Ramos J.L."/>
            <person name="Gallego J.R."/>
            <person name="Llorente I."/>
            <person name="Martins Dos Santos V.A."/>
            <person name="Jensen O.N."/>
            <person name="Pelaez A.I."/>
            <person name="Sanchez J."/>
            <person name="Ferrer M."/>
        </authorList>
    </citation>
    <scope>NUCLEOTIDE SEQUENCE</scope>
</reference>